<dbReference type="GO" id="GO:0005525">
    <property type="term" value="F:GTP binding"/>
    <property type="evidence" value="ECO:0007669"/>
    <property type="project" value="InterPro"/>
</dbReference>
<dbReference type="Pfam" id="PF00009">
    <property type="entry name" value="GTP_EFTU"/>
    <property type="match status" value="1"/>
</dbReference>
<dbReference type="InterPro" id="IPR000795">
    <property type="entry name" value="T_Tr_GTP-bd_dom"/>
</dbReference>
<dbReference type="Pfam" id="PF00679">
    <property type="entry name" value="EFG_C"/>
    <property type="match status" value="1"/>
</dbReference>
<dbReference type="Gene3D" id="3.30.230.10">
    <property type="match status" value="1"/>
</dbReference>
<keyword evidence="2" id="KW-0687">Ribonucleoprotein</keyword>
<dbReference type="GO" id="GO:0000398">
    <property type="term" value="P:mRNA splicing, via spliceosome"/>
    <property type="evidence" value="ECO:0007669"/>
    <property type="project" value="TreeGrafter"/>
</dbReference>
<dbReference type="Gene3D" id="3.30.70.240">
    <property type="match status" value="1"/>
</dbReference>
<dbReference type="InterPro" id="IPR014721">
    <property type="entry name" value="Ribsml_uS5_D2-typ_fold_subgr"/>
</dbReference>
<dbReference type="EMBL" id="CP006629">
    <property type="protein sequence ID" value="AIB09983.1"/>
    <property type="molecule type" value="Genomic_DNA"/>
</dbReference>
<geneLocation type="nucleomorph" evidence="2"/>
<evidence type="ECO:0000313" key="2">
    <source>
        <dbReference type="EMBL" id="AIB09983.1"/>
    </source>
</evidence>
<keyword evidence="2" id="KW-0542">Nucleomorph</keyword>
<dbReference type="SMART" id="SM00838">
    <property type="entry name" value="EFG_C"/>
    <property type="match status" value="1"/>
</dbReference>
<evidence type="ECO:0000259" key="1">
    <source>
        <dbReference type="SMART" id="SM00838"/>
    </source>
</evidence>
<dbReference type="PANTHER" id="PTHR42908:SF6">
    <property type="entry name" value="116 KDA U5 SMALL NUCLEAR RIBONUCLEOPROTEIN COMPONENT"/>
    <property type="match status" value="1"/>
</dbReference>
<dbReference type="GO" id="GO:0003924">
    <property type="term" value="F:GTPase activity"/>
    <property type="evidence" value="ECO:0007669"/>
    <property type="project" value="InterPro"/>
</dbReference>
<dbReference type="InterPro" id="IPR020568">
    <property type="entry name" value="Ribosomal_Su5_D2-typ_SF"/>
</dbReference>
<dbReference type="SUPFAM" id="SSF54211">
    <property type="entry name" value="Ribosomal protein S5 domain 2-like"/>
    <property type="match status" value="1"/>
</dbReference>
<dbReference type="GO" id="GO:0071007">
    <property type="term" value="C:U2-type catalytic step 2 spliceosome"/>
    <property type="evidence" value="ECO:0007669"/>
    <property type="project" value="TreeGrafter"/>
</dbReference>
<dbReference type="InterPro" id="IPR027417">
    <property type="entry name" value="P-loop_NTPase"/>
</dbReference>
<dbReference type="SUPFAM" id="SSF54980">
    <property type="entry name" value="EF-G C-terminal domain-like"/>
    <property type="match status" value="1"/>
</dbReference>
<gene>
    <name evidence="2" type="primary">U5snRNP</name>
    <name evidence="2" type="ORF">M951_chr379</name>
</gene>
<dbReference type="Proteomes" id="UP000243670">
    <property type="component" value="Nucleomorph 3"/>
</dbReference>
<dbReference type="AlphaFoldDB" id="A0A060DGP0"/>
<accession>A0A060DGP0</accession>
<dbReference type="PANTHER" id="PTHR42908">
    <property type="entry name" value="TRANSLATION ELONGATION FACTOR-RELATED"/>
    <property type="match status" value="1"/>
</dbReference>
<evidence type="ECO:0000313" key="3">
    <source>
        <dbReference type="Proteomes" id="UP000243670"/>
    </source>
</evidence>
<dbReference type="GO" id="GO:0046540">
    <property type="term" value="C:U4/U6 x U5 tri-snRNP complex"/>
    <property type="evidence" value="ECO:0007669"/>
    <property type="project" value="TreeGrafter"/>
</dbReference>
<dbReference type="GO" id="GO:0005829">
    <property type="term" value="C:cytosol"/>
    <property type="evidence" value="ECO:0007669"/>
    <property type="project" value="TreeGrafter"/>
</dbReference>
<dbReference type="InterPro" id="IPR000640">
    <property type="entry name" value="EFG_V-like"/>
</dbReference>
<organism evidence="2 3">
    <name type="scientific">Lotharella oceanica</name>
    <dbReference type="NCBI Taxonomy" id="641309"/>
    <lineage>
        <taxon>Eukaryota</taxon>
        <taxon>Sar</taxon>
        <taxon>Rhizaria</taxon>
        <taxon>Cercozoa</taxon>
        <taxon>Chlorarachniophyceae</taxon>
        <taxon>Lotharella</taxon>
    </lineage>
</organism>
<sequence length="912" mass="107596">MFIPHYQLMIKYLCKYPKNQIYKHNMYDNLGNLYFNLDFTPDKSFEKNKEKNILLEKKNNLYSEIFLFIFYKSLKNFQNHRNILICGGLQHGKSLFISSLIYEIRISLNSKNFFFIGSRRDEKIMQTTLKMNPISFFYFESNNTTCLFNLLDTPGHSNLSSEIESGFRISDGIVLLIDCIEGVNILTKKLLNKIIFFKKICFIIYSKLDKVIFELKIPPEETMKKLNYITSKINQINLFLGYDMLLHYNPTKNNIGFLSSKYHTFFTIKSFISLYSVKNIDNYNNKKLYSFFWNKSYFIPGERLILSNNNDNNNSGIYSSVVFILSPFYKIINFCLTEHPKQIYKFLKYKNLLSKFIFIDKNYKIFLKKILDYLFSYKKEILNHFFEFFHNPRYSIINFFENNLNPDIKFTNREEFLKICLYNHKFICYVGKNIPNHNKFNFSYFSRILSGKLIKNNFYYLSKKKSNNNRILFEKIYLIQNNRTKILHEAFSGNLILIDIGITLKKHEYFAIIDKSLLNYNLFFDQNFFLNKPFLRVVIEPVLNYELNYLLKIIKDVELYYPQINAYLQESGNIILEGNGEFVLNLALKDICNDFFSSTLIVSVPFIPLRETVISSTSMKCVSKSSENPINISLIATSIINNDSTSATEKYFFLFKNKKSSIEEIIKQKKWTNHDKTKLWKFTLDNDCFNCLEDGRVGLMKTVFLSSKIKKSIIKGFLISCKNGPLCYEPIVWTSFRILNVQKNPLFNEKYIFRITDMTKKLCFSAFALALPRLMEPFYECEITTPFDCVKLIANILKNRRSTFLYDSGIPGTLNYKLLTLVPVIESFGLETDLRLHTQGQTTFQYFFSEWKIIKGDPFLNKKKSNSMTFNGMDLATKFVILTRKRKGLREFINLQTFFEDNMIVDLLCNIA</sequence>
<name>A0A060DGP0_9EUKA</name>
<dbReference type="Gene3D" id="3.40.50.300">
    <property type="entry name" value="P-loop containing nucleotide triphosphate hydrolases"/>
    <property type="match status" value="1"/>
</dbReference>
<dbReference type="InterPro" id="IPR035647">
    <property type="entry name" value="EFG_III/V"/>
</dbReference>
<dbReference type="Gene3D" id="3.30.70.870">
    <property type="entry name" value="Elongation Factor G (Translational Gtpase), domain 3"/>
    <property type="match status" value="1"/>
</dbReference>
<feature type="domain" description="Elongation factor EFG" evidence="1">
    <location>
        <begin position="773"/>
        <end position="862"/>
    </location>
</feature>
<protein>
    <submittedName>
        <fullName evidence="2">U5 small nuclear ribonucleoprotein 116kDa subunit</fullName>
    </submittedName>
</protein>
<reference evidence="2 3" key="1">
    <citation type="journal article" date="2014" name="BMC Genomics">
        <title>Nucleomorph and plastid genome sequences of the chlorarachniophyte Lotharella oceanica: convergent reductive evolution and frequent recombination in nucleomorph-bearing algae.</title>
        <authorList>
            <person name="Tanifuji G."/>
            <person name="Onodera N.T."/>
            <person name="Brown M.W."/>
            <person name="Curtis B.A."/>
            <person name="Roger A.J."/>
            <person name="Ka-Shu Wong G."/>
            <person name="Melkonian M."/>
            <person name="Archibald J.M."/>
        </authorList>
    </citation>
    <scope>NUCLEOTIDE SEQUENCE [LARGE SCALE GENOMIC DNA]</scope>
    <source>
        <strain evidence="2 3">CCMP622</strain>
    </source>
</reference>
<proteinExistence type="predicted"/>
<dbReference type="SUPFAM" id="SSF52540">
    <property type="entry name" value="P-loop containing nucleoside triphosphate hydrolases"/>
    <property type="match status" value="1"/>
</dbReference>
<dbReference type="GO" id="GO:0030623">
    <property type="term" value="F:U5 snRNA binding"/>
    <property type="evidence" value="ECO:0007669"/>
    <property type="project" value="TreeGrafter"/>
</dbReference>